<reference evidence="1 2" key="1">
    <citation type="journal article" date="2017" name="BMC Biol.">
        <title>Genomic innovations, transcriptional plasticity and gene loss underlying the evolution and divergence of two highly polyphagous and invasive Helicoverpa pest species.</title>
        <authorList>
            <person name="Pearce S.L."/>
            <person name="Clarke D.F."/>
            <person name="East P.D."/>
            <person name="Elfekih S."/>
            <person name="Gordon K.H."/>
            <person name="Jermiin L.S."/>
            <person name="McGaughran A."/>
            <person name="Oakeshott J.G."/>
            <person name="Papanikolaou A."/>
            <person name="Perera O.P."/>
            <person name="Rane R.V."/>
            <person name="Richards S."/>
            <person name="Tay W.T."/>
            <person name="Walsh T.K."/>
            <person name="Anderson A."/>
            <person name="Anderson C.J."/>
            <person name="Asgari S."/>
            <person name="Board P.G."/>
            <person name="Bretschneider A."/>
            <person name="Campbell P.M."/>
            <person name="Chertemps T."/>
            <person name="Christeller J.T."/>
            <person name="Coppin C.W."/>
            <person name="Downes S.J."/>
            <person name="Duan G."/>
            <person name="Farnsworth C.A."/>
            <person name="Good R.T."/>
            <person name="Han L.B."/>
            <person name="Han Y.C."/>
            <person name="Hatje K."/>
            <person name="Horne I."/>
            <person name="Huang Y.P."/>
            <person name="Hughes D.S."/>
            <person name="Jacquin-Joly E."/>
            <person name="James W."/>
            <person name="Jhangiani S."/>
            <person name="Kollmar M."/>
            <person name="Kuwar S.S."/>
            <person name="Li S."/>
            <person name="Liu N.Y."/>
            <person name="Maibeche M.T."/>
            <person name="Miller J.R."/>
            <person name="Montagne N."/>
            <person name="Perry T."/>
            <person name="Qu J."/>
            <person name="Song S.V."/>
            <person name="Sutton G.G."/>
            <person name="Vogel H."/>
            <person name="Walenz B.P."/>
            <person name="Xu W."/>
            <person name="Zhang H.J."/>
            <person name="Zou Z."/>
            <person name="Batterham P."/>
            <person name="Edwards O.R."/>
            <person name="Feyereisen R."/>
            <person name="Gibbs R.A."/>
            <person name="Heckel D.G."/>
            <person name="McGrath A."/>
            <person name="Robin C."/>
            <person name="Scherer S.E."/>
            <person name="Worley K.C."/>
            <person name="Wu Y.D."/>
        </authorList>
    </citation>
    <scope>NUCLEOTIDE SEQUENCE [LARGE SCALE GENOMIC DNA]</scope>
    <source>
        <strain evidence="1">Harm_GR_Male_#8</strain>
        <tissue evidence="1">Whole organism</tissue>
    </source>
</reference>
<name>A0A2W1BED0_HELAM</name>
<gene>
    <name evidence="1" type="primary">HaOG209930</name>
    <name evidence="1" type="ORF">B5X24_HaOG209930</name>
</gene>
<evidence type="ECO:0000313" key="1">
    <source>
        <dbReference type="EMBL" id="PZC73198.1"/>
    </source>
</evidence>
<protein>
    <submittedName>
        <fullName evidence="1">Uncharacterized protein</fullName>
    </submittedName>
</protein>
<dbReference type="Proteomes" id="UP000249218">
    <property type="component" value="Unassembled WGS sequence"/>
</dbReference>
<dbReference type="AlphaFoldDB" id="A0A2W1BED0"/>
<accession>A0A2W1BED0</accession>
<dbReference type="EMBL" id="KZ150120">
    <property type="protein sequence ID" value="PZC73198.1"/>
    <property type="molecule type" value="Genomic_DNA"/>
</dbReference>
<evidence type="ECO:0000313" key="2">
    <source>
        <dbReference type="Proteomes" id="UP000249218"/>
    </source>
</evidence>
<keyword evidence="2" id="KW-1185">Reference proteome</keyword>
<proteinExistence type="predicted"/>
<organism evidence="1 2">
    <name type="scientific">Helicoverpa armigera</name>
    <name type="common">Cotton bollworm</name>
    <name type="synonym">Heliothis armigera</name>
    <dbReference type="NCBI Taxonomy" id="29058"/>
    <lineage>
        <taxon>Eukaryota</taxon>
        <taxon>Metazoa</taxon>
        <taxon>Ecdysozoa</taxon>
        <taxon>Arthropoda</taxon>
        <taxon>Hexapoda</taxon>
        <taxon>Insecta</taxon>
        <taxon>Pterygota</taxon>
        <taxon>Neoptera</taxon>
        <taxon>Endopterygota</taxon>
        <taxon>Lepidoptera</taxon>
        <taxon>Glossata</taxon>
        <taxon>Ditrysia</taxon>
        <taxon>Noctuoidea</taxon>
        <taxon>Noctuidae</taxon>
        <taxon>Heliothinae</taxon>
        <taxon>Helicoverpa</taxon>
    </lineage>
</organism>
<sequence length="88" mass="10107">MSSTRKTNKKYCEADEDAMARSPEAHVWLLLASKCLQAESWRLDSQLFTSSLKKLHADWRPHLRLSEGGALYRVHYSGNRGYVAKQPE</sequence>